<dbReference type="InterPro" id="IPR052018">
    <property type="entry name" value="PHP_domain"/>
</dbReference>
<evidence type="ECO:0000259" key="1">
    <source>
        <dbReference type="SMART" id="SM00481"/>
    </source>
</evidence>
<dbReference type="InterPro" id="IPR003141">
    <property type="entry name" value="Pol/His_phosphatase_N"/>
</dbReference>
<dbReference type="GO" id="GO:0004534">
    <property type="term" value="F:5'-3' RNA exonuclease activity"/>
    <property type="evidence" value="ECO:0007669"/>
    <property type="project" value="TreeGrafter"/>
</dbReference>
<dbReference type="SUPFAM" id="SSF89550">
    <property type="entry name" value="PHP domain-like"/>
    <property type="match status" value="1"/>
</dbReference>
<dbReference type="Proteomes" id="UP000010880">
    <property type="component" value="Chromosome"/>
</dbReference>
<dbReference type="CDD" id="cd07432">
    <property type="entry name" value="PHP_HisPPase"/>
    <property type="match status" value="1"/>
</dbReference>
<dbReference type="EMBL" id="CP003359">
    <property type="protein sequence ID" value="AGB41593.1"/>
    <property type="molecule type" value="Genomic_DNA"/>
</dbReference>
<protein>
    <submittedName>
        <fullName evidence="2">Putative metal-dependent phosphoesterase, PHP family</fullName>
    </submittedName>
</protein>
<dbReference type="InterPro" id="IPR016195">
    <property type="entry name" value="Pol/histidinol_Pase-like"/>
</dbReference>
<keyword evidence="3" id="KW-1185">Reference proteome</keyword>
<dbReference type="PANTHER" id="PTHR42924:SF3">
    <property type="entry name" value="POLYMERASE_HISTIDINOL PHOSPHATASE N-TERMINAL DOMAIN-CONTAINING PROTEIN"/>
    <property type="match status" value="1"/>
</dbReference>
<evidence type="ECO:0000313" key="3">
    <source>
        <dbReference type="Proteomes" id="UP000010880"/>
    </source>
</evidence>
<dbReference type="KEGG" id="hhl:Halha_1655"/>
<dbReference type="OrthoDB" id="9804333at2"/>
<proteinExistence type="predicted"/>
<dbReference type="Gene3D" id="3.20.20.140">
    <property type="entry name" value="Metal-dependent hydrolases"/>
    <property type="match status" value="1"/>
</dbReference>
<feature type="domain" description="Polymerase/histidinol phosphatase N-terminal" evidence="1">
    <location>
        <begin position="22"/>
        <end position="83"/>
    </location>
</feature>
<dbReference type="eggNOG" id="COG0613">
    <property type="taxonomic scope" value="Bacteria"/>
</dbReference>
<dbReference type="PANTHER" id="PTHR42924">
    <property type="entry name" value="EXONUCLEASE"/>
    <property type="match status" value="1"/>
</dbReference>
<accession>L0KBX1</accession>
<dbReference type="STRING" id="748449.Halha_1655"/>
<organism evidence="2 3">
    <name type="scientific">Halobacteroides halobius (strain ATCC 35273 / DSM 5150 / MD-1)</name>
    <dbReference type="NCBI Taxonomy" id="748449"/>
    <lineage>
        <taxon>Bacteria</taxon>
        <taxon>Bacillati</taxon>
        <taxon>Bacillota</taxon>
        <taxon>Clostridia</taxon>
        <taxon>Halanaerobiales</taxon>
        <taxon>Halobacteroidaceae</taxon>
        <taxon>Halobacteroides</taxon>
    </lineage>
</organism>
<dbReference type="HOGENOM" id="CLU_1057084_0_0_9"/>
<dbReference type="GO" id="GO:0035312">
    <property type="term" value="F:5'-3' DNA exonuclease activity"/>
    <property type="evidence" value="ECO:0007669"/>
    <property type="project" value="TreeGrafter"/>
</dbReference>
<name>L0KBX1_HALHC</name>
<gene>
    <name evidence="2" type="ordered locus">Halha_1655</name>
</gene>
<dbReference type="SMART" id="SM00481">
    <property type="entry name" value="POLIIIAc"/>
    <property type="match status" value="1"/>
</dbReference>
<evidence type="ECO:0000313" key="2">
    <source>
        <dbReference type="EMBL" id="AGB41593.1"/>
    </source>
</evidence>
<dbReference type="AlphaFoldDB" id="L0KBX1"/>
<sequence>MLEKNQLPNSFTQFLPKKTKYIDLHIHTTASDGLIKTDFLIKFLQDTPHLISITDHNAIEGNLELYFTPNINIIPGIEVGCKDGFELLIYFKDASDLQKFYRTNVKPFKNKYKITRTKQSYSYYLKQIQKYDAFVSLPHPAGLAQKNYLKNKSYIKQVINKIDAIETYNHALPQKRNLTAYEIRKKKEKFATFGSDAHIKKEILSFYRYQNNNFSKLSRIKKHLYNCCSAVALFGKHLHYLLN</sequence>
<reference evidence="3" key="1">
    <citation type="submission" date="2012-02" db="EMBL/GenBank/DDBJ databases">
        <title>The complete genome of Halobacteroides halobius DSM 5150.</title>
        <authorList>
            <person name="Lucas S."/>
            <person name="Copeland A."/>
            <person name="Lapidus A."/>
            <person name="Glavina del Rio T."/>
            <person name="Dalin E."/>
            <person name="Tice H."/>
            <person name="Bruce D."/>
            <person name="Goodwin L."/>
            <person name="Pitluck S."/>
            <person name="Peters L."/>
            <person name="Mikhailova N."/>
            <person name="Gu W."/>
            <person name="Kyrpides N."/>
            <person name="Mavromatis K."/>
            <person name="Ivanova N."/>
            <person name="Brettin T."/>
            <person name="Detter J.C."/>
            <person name="Han C."/>
            <person name="Larimer F."/>
            <person name="Land M."/>
            <person name="Hauser L."/>
            <person name="Markowitz V."/>
            <person name="Cheng J.-F."/>
            <person name="Hugenholtz P."/>
            <person name="Woyke T."/>
            <person name="Wu D."/>
            <person name="Tindall B."/>
            <person name="Pomrenke H."/>
            <person name="Brambilla E."/>
            <person name="Klenk H.-P."/>
            <person name="Eisen J.A."/>
        </authorList>
    </citation>
    <scope>NUCLEOTIDE SEQUENCE [LARGE SCALE GENOMIC DNA]</scope>
    <source>
        <strain evidence="3">ATCC 35273 / DSM 5150 / MD-1</strain>
    </source>
</reference>
<dbReference type="RefSeq" id="WP_015327309.1">
    <property type="nucleotide sequence ID" value="NC_019978.1"/>
</dbReference>